<protein>
    <submittedName>
        <fullName evidence="1">Uncharacterized protein</fullName>
    </submittedName>
</protein>
<proteinExistence type="predicted"/>
<sequence length="94" mass="10538">MPPATPNRPITGKIKNHLAASPRFIKLRPHLPEISAESPEDSRNLNCSLIISFHQERTAPLRRCRQFEDGTPKVEHLVVVNFVSEAETLDAGQD</sequence>
<accession>A0AA38IC15</accession>
<keyword evidence="2" id="KW-1185">Reference proteome</keyword>
<gene>
    <name evidence="1" type="ORF">Zmor_012770</name>
</gene>
<evidence type="ECO:0000313" key="1">
    <source>
        <dbReference type="EMBL" id="KAJ3653522.1"/>
    </source>
</evidence>
<dbReference type="AlphaFoldDB" id="A0AA38IC15"/>
<comment type="caution">
    <text evidence="1">The sequence shown here is derived from an EMBL/GenBank/DDBJ whole genome shotgun (WGS) entry which is preliminary data.</text>
</comment>
<dbReference type="EMBL" id="JALNTZ010000004">
    <property type="protein sequence ID" value="KAJ3653522.1"/>
    <property type="molecule type" value="Genomic_DNA"/>
</dbReference>
<evidence type="ECO:0000313" key="2">
    <source>
        <dbReference type="Proteomes" id="UP001168821"/>
    </source>
</evidence>
<organism evidence="1 2">
    <name type="scientific">Zophobas morio</name>
    <dbReference type="NCBI Taxonomy" id="2755281"/>
    <lineage>
        <taxon>Eukaryota</taxon>
        <taxon>Metazoa</taxon>
        <taxon>Ecdysozoa</taxon>
        <taxon>Arthropoda</taxon>
        <taxon>Hexapoda</taxon>
        <taxon>Insecta</taxon>
        <taxon>Pterygota</taxon>
        <taxon>Neoptera</taxon>
        <taxon>Endopterygota</taxon>
        <taxon>Coleoptera</taxon>
        <taxon>Polyphaga</taxon>
        <taxon>Cucujiformia</taxon>
        <taxon>Tenebrionidae</taxon>
        <taxon>Zophobas</taxon>
    </lineage>
</organism>
<reference evidence="1" key="1">
    <citation type="journal article" date="2023" name="G3 (Bethesda)">
        <title>Whole genome assemblies of Zophobas morio and Tenebrio molitor.</title>
        <authorList>
            <person name="Kaur S."/>
            <person name="Stinson S.A."/>
            <person name="diCenzo G.C."/>
        </authorList>
    </citation>
    <scope>NUCLEOTIDE SEQUENCE</scope>
    <source>
        <strain evidence="1">QUZm001</strain>
    </source>
</reference>
<name>A0AA38IC15_9CUCU</name>
<dbReference type="Proteomes" id="UP001168821">
    <property type="component" value="Unassembled WGS sequence"/>
</dbReference>